<keyword evidence="1" id="KW-0812">Transmembrane</keyword>
<organism evidence="2 3">
    <name type="scientific">Xenorhabdus yunnanensis</name>
    <dbReference type="NCBI Taxonomy" id="3025878"/>
    <lineage>
        <taxon>Bacteria</taxon>
        <taxon>Pseudomonadati</taxon>
        <taxon>Pseudomonadota</taxon>
        <taxon>Gammaproteobacteria</taxon>
        <taxon>Enterobacterales</taxon>
        <taxon>Morganellaceae</taxon>
        <taxon>Xenorhabdus</taxon>
    </lineage>
</organism>
<feature type="transmembrane region" description="Helical" evidence="1">
    <location>
        <begin position="54"/>
        <end position="86"/>
    </location>
</feature>
<gene>
    <name evidence="2" type="ORF">PSI23_19825</name>
</gene>
<keyword evidence="1" id="KW-0472">Membrane</keyword>
<evidence type="ECO:0008006" key="4">
    <source>
        <dbReference type="Google" id="ProtNLM"/>
    </source>
</evidence>
<comment type="caution">
    <text evidence="2">The sequence shown here is derived from an EMBL/GenBank/DDBJ whole genome shotgun (WGS) entry which is preliminary data.</text>
</comment>
<proteinExistence type="predicted"/>
<dbReference type="Proteomes" id="UP001217178">
    <property type="component" value="Unassembled WGS sequence"/>
</dbReference>
<dbReference type="EMBL" id="JAQRFI010000087">
    <property type="protein sequence ID" value="MDC9591468.1"/>
    <property type="molecule type" value="Genomic_DNA"/>
</dbReference>
<evidence type="ECO:0000313" key="3">
    <source>
        <dbReference type="Proteomes" id="UP001217178"/>
    </source>
</evidence>
<name>A0ABT5LLQ6_9GAMM</name>
<dbReference type="RefSeq" id="WP_273556692.1">
    <property type="nucleotide sequence ID" value="NZ_JAQRFI010000087.1"/>
</dbReference>
<evidence type="ECO:0000313" key="2">
    <source>
        <dbReference type="EMBL" id="MDC9591468.1"/>
    </source>
</evidence>
<protein>
    <recommendedName>
        <fullName evidence="4">DUF3742 domain-containing protein</fullName>
    </recommendedName>
</protein>
<sequence length="117" mass="13038">MQKNIKTGSRRELLGAKAAYGCKRLLGKLKNLDKICVNKAKEKNIPTWIGHTPIFVLGASVVTTFILSAIITMIIITFLFITIWILSDVPGATHLKHGHYDLDGYHYPDGSIDESDR</sequence>
<accession>A0ABT5LLQ6</accession>
<keyword evidence="3" id="KW-1185">Reference proteome</keyword>
<reference evidence="2 3" key="1">
    <citation type="submission" date="2023-02" db="EMBL/GenBank/DDBJ databases">
        <title>Entomopathogenic bacteria.</title>
        <authorList>
            <person name="Machado R.A."/>
        </authorList>
    </citation>
    <scope>NUCLEOTIDE SEQUENCE [LARGE SCALE GENOMIC DNA]</scope>
    <source>
        <strain evidence="2 3">XENO-10</strain>
    </source>
</reference>
<keyword evidence="1" id="KW-1133">Transmembrane helix</keyword>
<evidence type="ECO:0000256" key="1">
    <source>
        <dbReference type="SAM" id="Phobius"/>
    </source>
</evidence>